<dbReference type="Proteomes" id="UP000224080">
    <property type="component" value="Unassembled WGS sequence"/>
</dbReference>
<organism evidence="1 2">
    <name type="scientific">Blastomyces parvus</name>
    <dbReference type="NCBI Taxonomy" id="2060905"/>
    <lineage>
        <taxon>Eukaryota</taxon>
        <taxon>Fungi</taxon>
        <taxon>Dikarya</taxon>
        <taxon>Ascomycota</taxon>
        <taxon>Pezizomycotina</taxon>
        <taxon>Eurotiomycetes</taxon>
        <taxon>Eurotiomycetidae</taxon>
        <taxon>Onygenales</taxon>
        <taxon>Ajellomycetaceae</taxon>
        <taxon>Blastomyces</taxon>
    </lineage>
</organism>
<evidence type="ECO:0000313" key="2">
    <source>
        <dbReference type="Proteomes" id="UP000224080"/>
    </source>
</evidence>
<reference evidence="1 2" key="1">
    <citation type="submission" date="2017-10" db="EMBL/GenBank/DDBJ databases">
        <title>Comparative genomics in systemic dimorphic fungi from Ajellomycetaceae.</title>
        <authorList>
            <person name="Munoz J.F."/>
            <person name="Mcewen J.G."/>
            <person name="Clay O.K."/>
            <person name="Cuomo C.A."/>
        </authorList>
    </citation>
    <scope>NUCLEOTIDE SEQUENCE [LARGE SCALE GENOMIC DNA]</scope>
    <source>
        <strain evidence="1 2">UAMH130</strain>
    </source>
</reference>
<evidence type="ECO:0000313" key="1">
    <source>
        <dbReference type="EMBL" id="PGG94957.1"/>
    </source>
</evidence>
<sequence>MLTLNELLQFNFSIHVSNTDQSSYHQRVSIQ</sequence>
<dbReference type="EMBL" id="PDNC01000346">
    <property type="protein sequence ID" value="PGG94957.1"/>
    <property type="molecule type" value="Genomic_DNA"/>
</dbReference>
<proteinExistence type="predicted"/>
<gene>
    <name evidence="1" type="ORF">GX51_08332</name>
</gene>
<protein>
    <submittedName>
        <fullName evidence="1">Uncharacterized protein</fullName>
    </submittedName>
</protein>
<keyword evidence="2" id="KW-1185">Reference proteome</keyword>
<dbReference type="AlphaFoldDB" id="A0A2B7WEH3"/>
<name>A0A2B7WEH3_9EURO</name>
<comment type="caution">
    <text evidence="1">The sequence shown here is derived from an EMBL/GenBank/DDBJ whole genome shotgun (WGS) entry which is preliminary data.</text>
</comment>
<accession>A0A2B7WEH3</accession>